<accession>A0A5B7GAV4</accession>
<evidence type="ECO:0000313" key="1">
    <source>
        <dbReference type="EMBL" id="MPC56032.1"/>
    </source>
</evidence>
<gene>
    <name evidence="1" type="ORF">E2C01_049981</name>
</gene>
<keyword evidence="2" id="KW-1185">Reference proteome</keyword>
<sequence length="72" mass="8554">MWLARHSAFWASVVRRTPLLVNGKVKGDCGWTIFLKTNQAWETEVEKEREAQKEAHTERFSSRITRLHWVSR</sequence>
<name>A0A5B7GAV4_PORTR</name>
<evidence type="ECO:0000313" key="2">
    <source>
        <dbReference type="Proteomes" id="UP000324222"/>
    </source>
</evidence>
<dbReference type="Proteomes" id="UP000324222">
    <property type="component" value="Unassembled WGS sequence"/>
</dbReference>
<proteinExistence type="predicted"/>
<comment type="caution">
    <text evidence="1">The sequence shown here is derived from an EMBL/GenBank/DDBJ whole genome shotgun (WGS) entry which is preliminary data.</text>
</comment>
<reference evidence="1 2" key="1">
    <citation type="submission" date="2019-05" db="EMBL/GenBank/DDBJ databases">
        <title>Another draft genome of Portunus trituberculatus and its Hox gene families provides insights of decapod evolution.</title>
        <authorList>
            <person name="Jeong J.-H."/>
            <person name="Song I."/>
            <person name="Kim S."/>
            <person name="Choi T."/>
            <person name="Kim D."/>
            <person name="Ryu S."/>
            <person name="Kim W."/>
        </authorList>
    </citation>
    <scope>NUCLEOTIDE SEQUENCE [LARGE SCALE GENOMIC DNA]</scope>
    <source>
        <tissue evidence="1">Muscle</tissue>
    </source>
</reference>
<dbReference type="EMBL" id="VSRR010013639">
    <property type="protein sequence ID" value="MPC56032.1"/>
    <property type="molecule type" value="Genomic_DNA"/>
</dbReference>
<dbReference type="AlphaFoldDB" id="A0A5B7GAV4"/>
<organism evidence="1 2">
    <name type="scientific">Portunus trituberculatus</name>
    <name type="common">Swimming crab</name>
    <name type="synonym">Neptunus trituberculatus</name>
    <dbReference type="NCBI Taxonomy" id="210409"/>
    <lineage>
        <taxon>Eukaryota</taxon>
        <taxon>Metazoa</taxon>
        <taxon>Ecdysozoa</taxon>
        <taxon>Arthropoda</taxon>
        <taxon>Crustacea</taxon>
        <taxon>Multicrustacea</taxon>
        <taxon>Malacostraca</taxon>
        <taxon>Eumalacostraca</taxon>
        <taxon>Eucarida</taxon>
        <taxon>Decapoda</taxon>
        <taxon>Pleocyemata</taxon>
        <taxon>Brachyura</taxon>
        <taxon>Eubrachyura</taxon>
        <taxon>Portunoidea</taxon>
        <taxon>Portunidae</taxon>
        <taxon>Portuninae</taxon>
        <taxon>Portunus</taxon>
    </lineage>
</organism>
<protein>
    <submittedName>
        <fullName evidence="1">Uncharacterized protein</fullName>
    </submittedName>
</protein>